<feature type="repeat" description="ANK" evidence="1">
    <location>
        <begin position="840"/>
        <end position="872"/>
    </location>
</feature>
<dbReference type="PROSITE" id="PS51205">
    <property type="entry name" value="VPS9"/>
    <property type="match status" value="1"/>
</dbReference>
<protein>
    <recommendedName>
        <fullName evidence="3">VPS9 domain-containing protein</fullName>
    </recommendedName>
</protein>
<dbReference type="Pfam" id="PF13637">
    <property type="entry name" value="Ank_4"/>
    <property type="match status" value="1"/>
</dbReference>
<feature type="repeat" description="ANK" evidence="1">
    <location>
        <begin position="807"/>
        <end position="839"/>
    </location>
</feature>
<dbReference type="GO" id="GO:0048812">
    <property type="term" value="P:neuron projection morphogenesis"/>
    <property type="evidence" value="ECO:0007669"/>
    <property type="project" value="TreeGrafter"/>
</dbReference>
<keyword evidence="1" id="KW-0040">ANK repeat</keyword>
<feature type="repeat" description="ANK" evidence="1">
    <location>
        <begin position="522"/>
        <end position="554"/>
    </location>
</feature>
<dbReference type="EMBL" id="PZQS01000012">
    <property type="protein sequence ID" value="PVD21197.1"/>
    <property type="molecule type" value="Genomic_DNA"/>
</dbReference>
<evidence type="ECO:0000259" key="3">
    <source>
        <dbReference type="PROSITE" id="PS51205"/>
    </source>
</evidence>
<dbReference type="CDD" id="cd22885">
    <property type="entry name" value="ANKRD27_zf1"/>
    <property type="match status" value="1"/>
</dbReference>
<dbReference type="GO" id="GO:0043005">
    <property type="term" value="C:neuron projection"/>
    <property type="evidence" value="ECO:0007669"/>
    <property type="project" value="TreeGrafter"/>
</dbReference>
<dbReference type="InterPro" id="IPR051248">
    <property type="entry name" value="UPF0507/Ank_repeat_27"/>
</dbReference>
<gene>
    <name evidence="4" type="ORF">C0Q70_19365</name>
</gene>
<dbReference type="SMART" id="SM00167">
    <property type="entry name" value="VPS9"/>
    <property type="match status" value="1"/>
</dbReference>
<dbReference type="GO" id="GO:0005085">
    <property type="term" value="F:guanyl-nucleotide exchange factor activity"/>
    <property type="evidence" value="ECO:0007669"/>
    <property type="project" value="TreeGrafter"/>
</dbReference>
<dbReference type="InterPro" id="IPR037191">
    <property type="entry name" value="VPS9_dom_sf"/>
</dbReference>
<sequence>METCVNAGSAAMCGKYSSNDIISALIQLCVPKFSVCAHKSITKEDAEDHILLPDESVVEDENNSQTKTKTLSGKTVLISDGKVHTSSGFDHPQSVQVLFEETFHSENDNSYRVLCIGHFLNSSSDSVQLENAYSHQKPSSYEQCLDLLWNHSGGQRTRDNLDKLMNAFADVYDTLEVENLRSVMDMASAHFTKAMQHLLKDSFVRQSAKHSSAYMDSLKVAVETYMMNAVHVRLFCVITAAVAAEDAEINKMTRNLASLQLQDMGIRKIFSRNIPAAKKELATLNRFSTPLGRLFCMKRVVTALTRPLKHCGKTDHSTTMMTTDDFLPILIFLIIKSEIPNWTANLVYMRHFHFAKCTDDDEFGFYLASVEAALEHIKSGYISEDMKINKPIRERWSFLELTPSSSDSSNDSPVFQRQPSSSIIDEFFKCVQDGDEEAVKGLLQRPQRTSEELTIKLCHPLCSCDKCEKLLASSRSNSNLVTAYTRDNRGYTALHMAAYHGQGKLIDLLIQSGAVVDATDYLGLTPLHLACQRGFQNVMLLLLHFGADPMIKDNEGNTALHHCCLNGHEDVNGTNDIGDTALHMAAKWGYENIVKILLENGADATMKNRKHQSPIHMAQNMRVQRILQNAAEEFELQPFSAFNRSLPSATSLLGKVTRASSFSSGGRGRSGSSVTNSDEDFLASRIETASLDEAQDKQLKRRKDKLFKAILDGDIQLVKFYIGVDEKSDDEEPSKSNCWENMCHPLCQCDRCASIQKARVKAHQSLSVNVQTTSGYTPLHMAVLHHHNDLVDLFLQHGTSVNTQNHKKLTALHIAACLRNLPVVVKLLERGAKINIKDINGDTPLHISCANGFVEGVQALIMKGVDVNIINNNGNTPLHEAADHLQTGIIRVLLEAGADPTIRNKLTQTALNLAKDPQSEKVLQAAIADWQQKLPDQQLRKNSGRAAPSNQVRIQELFAAFEDEDLKTLQSLTASIRSFHQKGSLRQAVTHDKSRMFLTSIARSHSIRKFDLSTLRKVHSEDKSGPLHMYSLATEGKRTQQGAATSAGTETLVRADSVAEGDGASEEDAKSLMLSTKEGWVSYFNGSVDLEIPELSSLPQMLDDLTKTGVSVEVQRVLMGQKMERSAQDSSCSKTFSSECPGILPMSEGSSESSGILPVLESSDPPSENPTILPIFENSDSSPENLSTETMLESSEGSSLRTCRLTCDPSPDFADETDEKASSITLSVQHSPCGSLPQNAILDDFSVVQSCEGQYTQKSENLEKNEETANGLTPEDKAHHLLQLSLPLLMPLETVPETKQNCQSEHQAAKAVEHGFVPTFSTCTSTVSSLLSPVEVARHKETLPCEQAAVSKDSAEQQLRDSVMHDLALCKHDGKISQQEYEQQTAVVTSPCSDVLLLSSLEDSLHDSAVGNDVSSMLDLEWERSESTSASRADEGFMEENSAHDDPESISLSTSSSVSDLFEAEKN</sequence>
<dbReference type="GO" id="GO:0030133">
    <property type="term" value="C:transport vesicle"/>
    <property type="evidence" value="ECO:0007669"/>
    <property type="project" value="TreeGrafter"/>
</dbReference>
<dbReference type="PROSITE" id="PS50088">
    <property type="entry name" value="ANK_REPEAT"/>
    <property type="match status" value="7"/>
</dbReference>
<evidence type="ECO:0000256" key="2">
    <source>
        <dbReference type="SAM" id="MobiDB-lite"/>
    </source>
</evidence>
<feature type="region of interest" description="Disordered" evidence="2">
    <location>
        <begin position="1422"/>
        <end position="1467"/>
    </location>
</feature>
<dbReference type="Pfam" id="PF12796">
    <property type="entry name" value="Ank_2"/>
    <property type="match status" value="2"/>
</dbReference>
<keyword evidence="5" id="KW-1185">Reference proteome</keyword>
<comment type="caution">
    <text evidence="4">The sequence shown here is derived from an EMBL/GenBank/DDBJ whole genome shotgun (WGS) entry which is preliminary data.</text>
</comment>
<feature type="repeat" description="ANK" evidence="1">
    <location>
        <begin position="774"/>
        <end position="806"/>
    </location>
</feature>
<evidence type="ECO:0000313" key="4">
    <source>
        <dbReference type="EMBL" id="PVD21197.1"/>
    </source>
</evidence>
<dbReference type="GO" id="GO:0005886">
    <property type="term" value="C:plasma membrane"/>
    <property type="evidence" value="ECO:0007669"/>
    <property type="project" value="TreeGrafter"/>
</dbReference>
<accession>A0A2T7NJ52</accession>
<dbReference type="Pfam" id="PF02204">
    <property type="entry name" value="VPS9"/>
    <property type="match status" value="1"/>
</dbReference>
<dbReference type="PROSITE" id="PS50297">
    <property type="entry name" value="ANK_REP_REGION"/>
    <property type="match status" value="7"/>
</dbReference>
<dbReference type="Gene3D" id="1.20.1050.80">
    <property type="entry name" value="VPS9 domain"/>
    <property type="match status" value="1"/>
</dbReference>
<evidence type="ECO:0000313" key="5">
    <source>
        <dbReference type="Proteomes" id="UP000245119"/>
    </source>
</evidence>
<dbReference type="OrthoDB" id="411646at2759"/>
<organism evidence="4 5">
    <name type="scientific">Pomacea canaliculata</name>
    <name type="common">Golden apple snail</name>
    <dbReference type="NCBI Taxonomy" id="400727"/>
    <lineage>
        <taxon>Eukaryota</taxon>
        <taxon>Metazoa</taxon>
        <taxon>Spiralia</taxon>
        <taxon>Lophotrochozoa</taxon>
        <taxon>Mollusca</taxon>
        <taxon>Gastropoda</taxon>
        <taxon>Caenogastropoda</taxon>
        <taxon>Architaenioglossa</taxon>
        <taxon>Ampullarioidea</taxon>
        <taxon>Ampullariidae</taxon>
        <taxon>Pomacea</taxon>
    </lineage>
</organism>
<name>A0A2T7NJ52_POMCA</name>
<feature type="repeat" description="ANK" evidence="1">
    <location>
        <begin position="489"/>
        <end position="521"/>
    </location>
</feature>
<dbReference type="Pfam" id="PF00023">
    <property type="entry name" value="Ank"/>
    <property type="match status" value="1"/>
</dbReference>
<feature type="domain" description="VPS9" evidence="3">
    <location>
        <begin position="243"/>
        <end position="386"/>
    </location>
</feature>
<feature type="repeat" description="ANK" evidence="1">
    <location>
        <begin position="577"/>
        <end position="609"/>
    </location>
</feature>
<reference evidence="4 5" key="1">
    <citation type="submission" date="2018-04" db="EMBL/GenBank/DDBJ databases">
        <title>The genome of golden apple snail Pomacea canaliculata provides insight into stress tolerance and invasive adaptation.</title>
        <authorList>
            <person name="Liu C."/>
            <person name="Liu B."/>
            <person name="Ren Y."/>
            <person name="Zhang Y."/>
            <person name="Wang H."/>
            <person name="Li S."/>
            <person name="Jiang F."/>
            <person name="Yin L."/>
            <person name="Zhang G."/>
            <person name="Qian W."/>
            <person name="Fan W."/>
        </authorList>
    </citation>
    <scope>NUCLEOTIDE SEQUENCE [LARGE SCALE GENOMIC DNA]</scope>
    <source>
        <strain evidence="4">SZHN2017</strain>
        <tissue evidence="4">Muscle</tissue>
    </source>
</reference>
<dbReference type="InterPro" id="IPR003123">
    <property type="entry name" value="VPS9"/>
</dbReference>
<dbReference type="GO" id="GO:0005769">
    <property type="term" value="C:early endosome"/>
    <property type="evidence" value="ECO:0007669"/>
    <property type="project" value="TreeGrafter"/>
</dbReference>
<dbReference type="GO" id="GO:0005770">
    <property type="term" value="C:late endosome"/>
    <property type="evidence" value="ECO:0007669"/>
    <property type="project" value="TreeGrafter"/>
</dbReference>
<dbReference type="CDD" id="cd22886">
    <property type="entry name" value="ANKRD27_zf2"/>
    <property type="match status" value="1"/>
</dbReference>
<dbReference type="PANTHER" id="PTHR24170:SF2">
    <property type="entry name" value="ANKYRIN REPEAT DOMAIN-CONTAINING PROTEIN 27"/>
    <property type="match status" value="1"/>
</dbReference>
<dbReference type="GO" id="GO:0000149">
    <property type="term" value="F:SNARE binding"/>
    <property type="evidence" value="ECO:0007669"/>
    <property type="project" value="TreeGrafter"/>
</dbReference>
<dbReference type="GO" id="GO:0045022">
    <property type="term" value="P:early endosome to late endosome transport"/>
    <property type="evidence" value="ECO:0007669"/>
    <property type="project" value="TreeGrafter"/>
</dbReference>
<dbReference type="GO" id="GO:0097422">
    <property type="term" value="C:tubular endosome"/>
    <property type="evidence" value="ECO:0007669"/>
    <property type="project" value="TreeGrafter"/>
</dbReference>
<dbReference type="InterPro" id="IPR036770">
    <property type="entry name" value="Ankyrin_rpt-contain_sf"/>
</dbReference>
<dbReference type="SUPFAM" id="SSF109993">
    <property type="entry name" value="VPS9 domain"/>
    <property type="match status" value="1"/>
</dbReference>
<dbReference type="STRING" id="400727.A0A2T7NJ52"/>
<dbReference type="Gene3D" id="1.25.40.20">
    <property type="entry name" value="Ankyrin repeat-containing domain"/>
    <property type="match status" value="4"/>
</dbReference>
<dbReference type="SMART" id="SM00248">
    <property type="entry name" value="ANK"/>
    <property type="match status" value="7"/>
</dbReference>
<feature type="compositionally biased region" description="Low complexity" evidence="2">
    <location>
        <begin position="1449"/>
        <end position="1459"/>
    </location>
</feature>
<dbReference type="Proteomes" id="UP000245119">
    <property type="component" value="Linkage Group LG12"/>
</dbReference>
<dbReference type="SUPFAM" id="SSF48403">
    <property type="entry name" value="Ankyrin repeat"/>
    <property type="match status" value="2"/>
</dbReference>
<proteinExistence type="predicted"/>
<feature type="repeat" description="ANK" evidence="1">
    <location>
        <begin position="873"/>
        <end position="905"/>
    </location>
</feature>
<dbReference type="PANTHER" id="PTHR24170">
    <property type="entry name" value="ANKYRIN REPEAT DOMAIN-CONTAINING PROTEIN 27"/>
    <property type="match status" value="1"/>
</dbReference>
<dbReference type="InterPro" id="IPR002110">
    <property type="entry name" value="Ankyrin_rpt"/>
</dbReference>
<evidence type="ECO:0000256" key="1">
    <source>
        <dbReference type="PROSITE-ProRule" id="PRU00023"/>
    </source>
</evidence>
<dbReference type="PRINTS" id="PR01415">
    <property type="entry name" value="ANKYRIN"/>
</dbReference>